<evidence type="ECO:0000259" key="5">
    <source>
        <dbReference type="PROSITE" id="PS51698"/>
    </source>
</evidence>
<dbReference type="GO" id="GO:0061630">
    <property type="term" value="F:ubiquitin protein ligase activity"/>
    <property type="evidence" value="ECO:0007669"/>
    <property type="project" value="UniProtKB-EC"/>
</dbReference>
<dbReference type="InterPro" id="IPR000225">
    <property type="entry name" value="Armadillo"/>
</dbReference>
<dbReference type="InterPro" id="IPR036537">
    <property type="entry name" value="Adaptor_Cbl_N_dom_sf"/>
</dbReference>
<feature type="domain" description="U-box" evidence="5">
    <location>
        <begin position="260"/>
        <end position="334"/>
    </location>
</feature>
<name>A0ABD0U2D3_DENTH</name>
<dbReference type="CDD" id="cd21037">
    <property type="entry name" value="MLKL_NTD"/>
    <property type="match status" value="1"/>
</dbReference>
<dbReference type="InterPro" id="IPR052608">
    <property type="entry name" value="U-box_domain_protein"/>
</dbReference>
<dbReference type="SUPFAM" id="SSF57850">
    <property type="entry name" value="RING/U-box"/>
    <property type="match status" value="1"/>
</dbReference>
<evidence type="ECO:0000313" key="7">
    <source>
        <dbReference type="Proteomes" id="UP001552299"/>
    </source>
</evidence>
<dbReference type="AlphaFoldDB" id="A0ABD0U2D3"/>
<dbReference type="SMART" id="SM00185">
    <property type="entry name" value="ARM"/>
    <property type="match status" value="5"/>
</dbReference>
<dbReference type="Gene3D" id="1.20.930.20">
    <property type="entry name" value="Adaptor protein Cbl, N-terminal domain"/>
    <property type="match status" value="1"/>
</dbReference>
<dbReference type="InterPro" id="IPR016024">
    <property type="entry name" value="ARM-type_fold"/>
</dbReference>
<dbReference type="GO" id="GO:0016567">
    <property type="term" value="P:protein ubiquitination"/>
    <property type="evidence" value="ECO:0007669"/>
    <property type="project" value="UniProtKB-ARBA"/>
</dbReference>
<evidence type="ECO:0000313" key="6">
    <source>
        <dbReference type="EMBL" id="KAL0906028.1"/>
    </source>
</evidence>
<accession>A0ABD0U2D3</accession>
<dbReference type="PANTHER" id="PTHR45958:SF15">
    <property type="entry name" value="RING-TYPE E3 UBIQUITIN TRANSFERASE"/>
    <property type="match status" value="1"/>
</dbReference>
<dbReference type="EMBL" id="JANQDX010000018">
    <property type="protein sequence ID" value="KAL0906028.1"/>
    <property type="molecule type" value="Genomic_DNA"/>
</dbReference>
<evidence type="ECO:0000256" key="4">
    <source>
        <dbReference type="ARBA" id="ARBA00022679"/>
    </source>
</evidence>
<protein>
    <recommendedName>
        <fullName evidence="3">RING-type E3 ubiquitin transferase</fullName>
        <ecNumber evidence="3">2.3.2.27</ecNumber>
    </recommendedName>
</protein>
<dbReference type="InterPro" id="IPR011989">
    <property type="entry name" value="ARM-like"/>
</dbReference>
<dbReference type="SUPFAM" id="SSF48371">
    <property type="entry name" value="ARM repeat"/>
    <property type="match status" value="2"/>
</dbReference>
<dbReference type="PANTHER" id="PTHR45958">
    <property type="entry name" value="RING-TYPE E3 UBIQUITIN TRANSFERASE"/>
    <property type="match status" value="1"/>
</dbReference>
<proteinExistence type="predicted"/>
<keyword evidence="4" id="KW-0808">Transferase</keyword>
<evidence type="ECO:0000256" key="3">
    <source>
        <dbReference type="ARBA" id="ARBA00012483"/>
    </source>
</evidence>
<organism evidence="6 7">
    <name type="scientific">Dendrobium thyrsiflorum</name>
    <name type="common">Pinecone-like raceme dendrobium</name>
    <name type="synonym">Orchid</name>
    <dbReference type="NCBI Taxonomy" id="117978"/>
    <lineage>
        <taxon>Eukaryota</taxon>
        <taxon>Viridiplantae</taxon>
        <taxon>Streptophyta</taxon>
        <taxon>Embryophyta</taxon>
        <taxon>Tracheophyta</taxon>
        <taxon>Spermatophyta</taxon>
        <taxon>Magnoliopsida</taxon>
        <taxon>Liliopsida</taxon>
        <taxon>Asparagales</taxon>
        <taxon>Orchidaceae</taxon>
        <taxon>Epidendroideae</taxon>
        <taxon>Malaxideae</taxon>
        <taxon>Dendrobiinae</taxon>
        <taxon>Dendrobium</taxon>
    </lineage>
</organism>
<gene>
    <name evidence="6" type="ORF">M5K25_024488</name>
</gene>
<dbReference type="Gene3D" id="1.25.10.10">
    <property type="entry name" value="Leucine-rich Repeat Variant"/>
    <property type="match status" value="3"/>
</dbReference>
<dbReference type="InterPro" id="IPR059179">
    <property type="entry name" value="MLKL-like_MCAfunc"/>
</dbReference>
<sequence>MSGLELVPIGTFVSLLVEQVILTAKAIDNVLIEKECFKTLSKYLLDIVPILEELQRHELNDTPTVRHTLEFLKENCDNAENLVLKYKNSGRFYSFLFCRRIANEIQEATRAIGKSLAMLPLAKTEVLYEISDMVNKLQAEMQKAEYVASQSSLMILEKLNKGIKEQKHDQNFRNSMLEQIALSVGVSIVPAEIRKELDSLRMEREEAAARKEKKEEIFLKQVIELLSNADAALDEDEIRKQYELIRNTVEKSAISNGKILEYDAFLCPITKSVMVDPVNLFNGTTCEKAAIEAWFLEGRMEDPCTGKPLADTTLRPNISVRQSIQQWREQNYFLKIRRAKEILQSANSAAYDDAFCEITKVIKENLVTKYWIAMEGLIDIIVLLVGTLDGNLKSRSLQTLLDIVERHSHNKDKAVEAGIFSHIIACVGLDYNVCTSAANLLFELLQENDRWGQATQQEDCRWNQDFCRKLKQQRGTIAFLVLILLDKQFSESAKKMEAILLQLCCDDDATILAVASYHWYKPLVRRLSDGPESSKQTMMRGLEEMQLLDEDVKHLGEDGVINPLVILASGDAKSRELAFSVMAKLCTSFENRRLIVEAGAVSLILEQISSPQVSPIIREKCSGIFEKLTSSGLEFLNGTGIVVPQQELMITNLISVFETSSTSIGIRKPAFRALLSLCKSAKVAADNAIASQNGLSIILPLLEDSDKEIQKLALELIHQFSQNESSRIADFLLDGRRLETFMPFLEVESQPELQLLTVELLTNLQKSNIELIKGLANSGAIPLILNILNRGTSEAKENVLDLLVGFMNPADIDMQKRLVESGAYPLLVNILISGSKTAKARAAALISDLSSNSLKLTIAPNRTGCFCFFRKQVPTCEVHGGICSVESNFCLLKADALTPLVNLLHERDDAVKLKAILALKTLVQGIGSRGAIFLHRFKAIKPIIDVLRAENPALKEEVLEMLEMVFKVREVLDSYTDDLKIPLIHLSAYRSGNTNDHLRIKAAKILADLELYSKSGSMPL</sequence>
<keyword evidence="7" id="KW-1185">Reference proteome</keyword>
<comment type="pathway">
    <text evidence="2">Protein modification; protein ubiquitination.</text>
</comment>
<dbReference type="SMART" id="SM00504">
    <property type="entry name" value="Ubox"/>
    <property type="match status" value="1"/>
</dbReference>
<comment type="catalytic activity">
    <reaction evidence="1">
        <text>S-ubiquitinyl-[E2 ubiquitin-conjugating enzyme]-L-cysteine + [acceptor protein]-L-lysine = [E2 ubiquitin-conjugating enzyme]-L-cysteine + N(6)-ubiquitinyl-[acceptor protein]-L-lysine.</text>
        <dbReference type="EC" id="2.3.2.27"/>
    </reaction>
</comment>
<dbReference type="PROSITE" id="PS51698">
    <property type="entry name" value="U_BOX"/>
    <property type="match status" value="1"/>
</dbReference>
<dbReference type="Proteomes" id="UP001552299">
    <property type="component" value="Unassembled WGS sequence"/>
</dbReference>
<reference evidence="6 7" key="1">
    <citation type="journal article" date="2024" name="Plant Biotechnol. J.">
        <title>Dendrobium thyrsiflorum genome and its molecular insights into genes involved in important horticultural traits.</title>
        <authorList>
            <person name="Chen B."/>
            <person name="Wang J.Y."/>
            <person name="Zheng P.J."/>
            <person name="Li K.L."/>
            <person name="Liang Y.M."/>
            <person name="Chen X.F."/>
            <person name="Zhang C."/>
            <person name="Zhao X."/>
            <person name="He X."/>
            <person name="Zhang G.Q."/>
            <person name="Liu Z.J."/>
            <person name="Xu Q."/>
        </authorList>
    </citation>
    <scope>NUCLEOTIDE SEQUENCE [LARGE SCALE GENOMIC DNA]</scope>
    <source>
        <strain evidence="6">GZMU011</strain>
    </source>
</reference>
<dbReference type="Pfam" id="PF04564">
    <property type="entry name" value="U-box"/>
    <property type="match status" value="1"/>
</dbReference>
<comment type="caution">
    <text evidence="6">The sequence shown here is derived from an EMBL/GenBank/DDBJ whole genome shotgun (WGS) entry which is preliminary data.</text>
</comment>
<dbReference type="CDD" id="cd16655">
    <property type="entry name" value="RING-Ubox_WDSUB1-like"/>
    <property type="match status" value="1"/>
</dbReference>
<dbReference type="InterPro" id="IPR013083">
    <property type="entry name" value="Znf_RING/FYVE/PHD"/>
</dbReference>
<evidence type="ECO:0000256" key="1">
    <source>
        <dbReference type="ARBA" id="ARBA00000900"/>
    </source>
</evidence>
<dbReference type="InterPro" id="IPR003613">
    <property type="entry name" value="Ubox_domain"/>
</dbReference>
<dbReference type="Gene3D" id="3.30.40.10">
    <property type="entry name" value="Zinc/RING finger domain, C3HC4 (zinc finger)"/>
    <property type="match status" value="1"/>
</dbReference>
<dbReference type="EC" id="2.3.2.27" evidence="3"/>
<evidence type="ECO:0000256" key="2">
    <source>
        <dbReference type="ARBA" id="ARBA00004906"/>
    </source>
</evidence>